<feature type="transmembrane region" description="Helical" evidence="12">
    <location>
        <begin position="119"/>
        <end position="137"/>
    </location>
</feature>
<accession>A0A212EQ51</accession>
<name>A0A212EQ51_DANPL</name>
<dbReference type="PANTHER" id="PTHR11351">
    <property type="entry name" value="ACYL-COA DESATURASE"/>
    <property type="match status" value="1"/>
</dbReference>
<comment type="cofactor">
    <cofactor evidence="11">
        <name>Fe(2+)</name>
        <dbReference type="ChEBI" id="CHEBI:29033"/>
    </cofactor>
</comment>
<comment type="domain">
    <text evidence="11">The histidine box domains are involved in binding the catalytic metal ions.</text>
</comment>
<evidence type="ECO:0000256" key="7">
    <source>
        <dbReference type="ARBA" id="ARBA00023002"/>
    </source>
</evidence>
<comment type="subcellular location">
    <subcellularLocation>
        <location evidence="1">Membrane</location>
        <topology evidence="1">Multi-pass membrane protein</topology>
    </subcellularLocation>
</comment>
<evidence type="ECO:0000256" key="2">
    <source>
        <dbReference type="ARBA" id="ARBA00009295"/>
    </source>
</evidence>
<keyword evidence="15" id="KW-1185">Reference proteome</keyword>
<keyword evidence="10 11" id="KW-0275">Fatty acid biosynthesis</keyword>
<keyword evidence="9 12" id="KW-0472">Membrane</keyword>
<dbReference type="EMBL" id="AGBW02013325">
    <property type="protein sequence ID" value="OWR43606.1"/>
    <property type="molecule type" value="Genomic_DNA"/>
</dbReference>
<dbReference type="eggNOG" id="KOG1600">
    <property type="taxonomic scope" value="Eukaryota"/>
</dbReference>
<dbReference type="InterPro" id="IPR015876">
    <property type="entry name" value="Acyl-CoA_DS"/>
</dbReference>
<dbReference type="GO" id="GO:0005506">
    <property type="term" value="F:iron ion binding"/>
    <property type="evidence" value="ECO:0007669"/>
    <property type="project" value="TreeGrafter"/>
</dbReference>
<dbReference type="FunCoup" id="A0A212EQ51">
    <property type="interactions" value="39"/>
</dbReference>
<protein>
    <submittedName>
        <fullName evidence="14">Stearoyl-coa desaturase</fullName>
    </submittedName>
</protein>
<feature type="signal peptide" evidence="13">
    <location>
        <begin position="1"/>
        <end position="20"/>
    </location>
</feature>
<dbReference type="Proteomes" id="UP000007151">
    <property type="component" value="Unassembled WGS sequence"/>
</dbReference>
<comment type="similarity">
    <text evidence="2 11">Belongs to the fatty acid desaturase type 1 family.</text>
</comment>
<evidence type="ECO:0000256" key="11">
    <source>
        <dbReference type="RuleBase" id="RU000581"/>
    </source>
</evidence>
<organism evidence="14 15">
    <name type="scientific">Danaus plexippus plexippus</name>
    <dbReference type="NCBI Taxonomy" id="278856"/>
    <lineage>
        <taxon>Eukaryota</taxon>
        <taxon>Metazoa</taxon>
        <taxon>Ecdysozoa</taxon>
        <taxon>Arthropoda</taxon>
        <taxon>Hexapoda</taxon>
        <taxon>Insecta</taxon>
        <taxon>Pterygota</taxon>
        <taxon>Neoptera</taxon>
        <taxon>Endopterygota</taxon>
        <taxon>Lepidoptera</taxon>
        <taxon>Glossata</taxon>
        <taxon>Ditrysia</taxon>
        <taxon>Papilionoidea</taxon>
        <taxon>Nymphalidae</taxon>
        <taxon>Danainae</taxon>
        <taxon>Danaini</taxon>
        <taxon>Danaina</taxon>
        <taxon>Danaus</taxon>
        <taxon>Danaus</taxon>
    </lineage>
</organism>
<feature type="transmembrane region" description="Helical" evidence="12">
    <location>
        <begin position="36"/>
        <end position="56"/>
    </location>
</feature>
<evidence type="ECO:0000256" key="10">
    <source>
        <dbReference type="ARBA" id="ARBA00023160"/>
    </source>
</evidence>
<evidence type="ECO:0000256" key="5">
    <source>
        <dbReference type="ARBA" id="ARBA00022832"/>
    </source>
</evidence>
<keyword evidence="4 11" id="KW-0812">Transmembrane</keyword>
<evidence type="ECO:0000256" key="4">
    <source>
        <dbReference type="ARBA" id="ARBA00022692"/>
    </source>
</evidence>
<keyword evidence="13" id="KW-0732">Signal</keyword>
<feature type="transmembrane region" description="Helical" evidence="12">
    <location>
        <begin position="143"/>
        <end position="166"/>
    </location>
</feature>
<evidence type="ECO:0000256" key="9">
    <source>
        <dbReference type="ARBA" id="ARBA00023136"/>
    </source>
</evidence>
<evidence type="ECO:0000256" key="6">
    <source>
        <dbReference type="ARBA" id="ARBA00022989"/>
    </source>
</evidence>
<dbReference type="CDD" id="cd03505">
    <property type="entry name" value="Delta9-FADS-like"/>
    <property type="match status" value="1"/>
</dbReference>
<dbReference type="PRINTS" id="PR00075">
    <property type="entry name" value="FACDDSATRASE"/>
</dbReference>
<evidence type="ECO:0000313" key="14">
    <source>
        <dbReference type="EMBL" id="OWR43606.1"/>
    </source>
</evidence>
<dbReference type="GO" id="GO:0005789">
    <property type="term" value="C:endoplasmic reticulum membrane"/>
    <property type="evidence" value="ECO:0007669"/>
    <property type="project" value="TreeGrafter"/>
</dbReference>
<gene>
    <name evidence="14" type="ORF">KGM_213663</name>
</gene>
<evidence type="ECO:0000256" key="12">
    <source>
        <dbReference type="SAM" id="Phobius"/>
    </source>
</evidence>
<keyword evidence="3 11" id="KW-0444">Lipid biosynthesis</keyword>
<evidence type="ECO:0000256" key="13">
    <source>
        <dbReference type="SAM" id="SignalP"/>
    </source>
</evidence>
<keyword evidence="8" id="KW-0443">Lipid metabolism</keyword>
<sequence>MTILFLVFLVSVGLLGMTTGAHRLWAHRTYEANSALRIALMLFQTLAGIGPIYDWVQYHRLHHAYFKTESDPYNPKNGFLHAHFFTRLQKLSPKMTALKDAIDMSDLQNDGIVMFQQRFYWVLYGIIFLLLPLNAPMEYWDESILSTFFIIGILRYAFILHGSWLIESGVCVWGLQEGEKYPPDSNTVFILNRTFWPEYHYIYPQDYKSGEYGTYGSGCSTAFIRMFAVMGLAKDLRTLESATLQKALAEYARTKQPLDVCFKNALNNQVLPEEHYLKRD</sequence>
<comment type="caution">
    <text evidence="14">The sequence shown here is derived from an EMBL/GenBank/DDBJ whole genome shotgun (WGS) entry which is preliminary data.</text>
</comment>
<keyword evidence="6 12" id="KW-1133">Transmembrane helix</keyword>
<evidence type="ECO:0000256" key="8">
    <source>
        <dbReference type="ARBA" id="ARBA00023098"/>
    </source>
</evidence>
<dbReference type="STRING" id="278856.A0A212EQ51"/>
<dbReference type="PANTHER" id="PTHR11351:SF26">
    <property type="entry name" value="FATTY ACID DESATURASE DOMAIN-CONTAINING PROTEIN"/>
    <property type="match status" value="1"/>
</dbReference>
<dbReference type="GO" id="GO:0004768">
    <property type="term" value="F:stearoyl-CoA 9-desaturase activity"/>
    <property type="evidence" value="ECO:0007669"/>
    <property type="project" value="TreeGrafter"/>
</dbReference>
<dbReference type="InParanoid" id="A0A212EQ51"/>
<evidence type="ECO:0000313" key="15">
    <source>
        <dbReference type="Proteomes" id="UP000007151"/>
    </source>
</evidence>
<feature type="chain" id="PRO_5011118446" evidence="13">
    <location>
        <begin position="21"/>
        <end position="280"/>
    </location>
</feature>
<proteinExistence type="inferred from homology"/>
<evidence type="ECO:0000256" key="3">
    <source>
        <dbReference type="ARBA" id="ARBA00022516"/>
    </source>
</evidence>
<dbReference type="AlphaFoldDB" id="A0A212EQ51"/>
<keyword evidence="7 11" id="KW-0560">Oxidoreductase</keyword>
<dbReference type="KEGG" id="dpl:KGM_213663"/>
<evidence type="ECO:0000256" key="1">
    <source>
        <dbReference type="ARBA" id="ARBA00004141"/>
    </source>
</evidence>
<reference evidence="14 15" key="1">
    <citation type="journal article" date="2011" name="Cell">
        <title>The monarch butterfly genome yields insights into long-distance migration.</title>
        <authorList>
            <person name="Zhan S."/>
            <person name="Merlin C."/>
            <person name="Boore J.L."/>
            <person name="Reppert S.M."/>
        </authorList>
    </citation>
    <scope>NUCLEOTIDE SEQUENCE [LARGE SCALE GENOMIC DNA]</scope>
    <source>
        <strain evidence="14">F-2</strain>
    </source>
</reference>
<dbReference type="GO" id="GO:0006636">
    <property type="term" value="P:unsaturated fatty acid biosynthetic process"/>
    <property type="evidence" value="ECO:0007669"/>
    <property type="project" value="TreeGrafter"/>
</dbReference>
<keyword evidence="5" id="KW-0276">Fatty acid metabolism</keyword>